<keyword evidence="1" id="KW-0812">Transmembrane</keyword>
<keyword evidence="1" id="KW-1133">Transmembrane helix</keyword>
<name>A0ABW1SWV7_9ACTN</name>
<reference evidence="3" key="1">
    <citation type="journal article" date="2019" name="Int. J. Syst. Evol. Microbiol.">
        <title>The Global Catalogue of Microorganisms (GCM) 10K type strain sequencing project: providing services to taxonomists for standard genome sequencing and annotation.</title>
        <authorList>
            <consortium name="The Broad Institute Genomics Platform"/>
            <consortium name="The Broad Institute Genome Sequencing Center for Infectious Disease"/>
            <person name="Wu L."/>
            <person name="Ma J."/>
        </authorList>
    </citation>
    <scope>NUCLEOTIDE SEQUENCE [LARGE SCALE GENOMIC DNA]</scope>
    <source>
        <strain evidence="3">CGMCC 4.7317</strain>
    </source>
</reference>
<sequence>MLTAAFGLTQILSLACIALAIWGLVDAALRKPDAFAAADRQTKQFWLLILGVAILVLVFFGVISFFGVPAVVAAIVYIVDVRPKVAEVSRGPRY</sequence>
<keyword evidence="3" id="KW-1185">Reference proteome</keyword>
<evidence type="ECO:0000313" key="2">
    <source>
        <dbReference type="EMBL" id="MFC6236550.1"/>
    </source>
</evidence>
<dbReference type="Proteomes" id="UP001596138">
    <property type="component" value="Unassembled WGS sequence"/>
</dbReference>
<proteinExistence type="predicted"/>
<feature type="transmembrane region" description="Helical" evidence="1">
    <location>
        <begin position="6"/>
        <end position="25"/>
    </location>
</feature>
<evidence type="ECO:0000256" key="1">
    <source>
        <dbReference type="SAM" id="Phobius"/>
    </source>
</evidence>
<dbReference type="RefSeq" id="WP_386763593.1">
    <property type="nucleotide sequence ID" value="NZ_JBHSTI010000002.1"/>
</dbReference>
<comment type="caution">
    <text evidence="2">The sequence shown here is derived from an EMBL/GenBank/DDBJ whole genome shotgun (WGS) entry which is preliminary data.</text>
</comment>
<evidence type="ECO:0000313" key="3">
    <source>
        <dbReference type="Proteomes" id="UP001596138"/>
    </source>
</evidence>
<dbReference type="EMBL" id="JBHSTI010000002">
    <property type="protein sequence ID" value="MFC6236550.1"/>
    <property type="molecule type" value="Genomic_DNA"/>
</dbReference>
<protein>
    <submittedName>
        <fullName evidence="2">DUF2516 family protein</fullName>
    </submittedName>
</protein>
<organism evidence="2 3">
    <name type="scientific">Longivirga aurantiaca</name>
    <dbReference type="NCBI Taxonomy" id="1837743"/>
    <lineage>
        <taxon>Bacteria</taxon>
        <taxon>Bacillati</taxon>
        <taxon>Actinomycetota</taxon>
        <taxon>Actinomycetes</taxon>
        <taxon>Sporichthyales</taxon>
        <taxon>Sporichthyaceae</taxon>
        <taxon>Longivirga</taxon>
    </lineage>
</organism>
<dbReference type="Pfam" id="PF10724">
    <property type="entry name" value="DUF2516"/>
    <property type="match status" value="1"/>
</dbReference>
<gene>
    <name evidence="2" type="ORF">ACFQGU_01570</name>
</gene>
<dbReference type="InterPro" id="IPR019662">
    <property type="entry name" value="DUF2516"/>
</dbReference>
<feature type="transmembrane region" description="Helical" evidence="1">
    <location>
        <begin position="46"/>
        <end position="79"/>
    </location>
</feature>
<keyword evidence="1" id="KW-0472">Membrane</keyword>
<accession>A0ABW1SWV7</accession>